<dbReference type="EMBL" id="WIGO01000121">
    <property type="protein sequence ID" value="KAF6828478.1"/>
    <property type="molecule type" value="Genomic_DNA"/>
</dbReference>
<feature type="non-terminal residue" evidence="1">
    <location>
        <position position="1"/>
    </location>
</feature>
<proteinExistence type="predicted"/>
<accession>A0A8H6KBY2</accession>
<evidence type="ECO:0000313" key="2">
    <source>
        <dbReference type="Proteomes" id="UP000654918"/>
    </source>
</evidence>
<reference evidence="1" key="1">
    <citation type="journal article" date="2020" name="Phytopathology">
        <title>Genome Sequence Resources of Colletotrichum truncatum, C. plurivorum, C. musicola, and C. sojae: Four Species Pathogenic to Soybean (Glycine max).</title>
        <authorList>
            <person name="Rogerio F."/>
            <person name="Boufleur T.R."/>
            <person name="Ciampi-Guillardi M."/>
            <person name="Sukno S.A."/>
            <person name="Thon M.R."/>
            <person name="Massola Junior N.S."/>
            <person name="Baroncelli R."/>
        </authorList>
    </citation>
    <scope>NUCLEOTIDE SEQUENCE</scope>
    <source>
        <strain evidence="1">LFN00145</strain>
    </source>
</reference>
<name>A0A8H6KBY2_9PEZI</name>
<keyword evidence="2" id="KW-1185">Reference proteome</keyword>
<evidence type="ECO:0000313" key="1">
    <source>
        <dbReference type="EMBL" id="KAF6828478.1"/>
    </source>
</evidence>
<comment type="caution">
    <text evidence="1">The sequence shown here is derived from an EMBL/GenBank/DDBJ whole genome shotgun (WGS) entry which is preliminary data.</text>
</comment>
<dbReference type="PANTHER" id="PTHR33112">
    <property type="entry name" value="DOMAIN PROTEIN, PUTATIVE-RELATED"/>
    <property type="match status" value="1"/>
</dbReference>
<organism evidence="1 2">
    <name type="scientific">Colletotrichum plurivorum</name>
    <dbReference type="NCBI Taxonomy" id="2175906"/>
    <lineage>
        <taxon>Eukaryota</taxon>
        <taxon>Fungi</taxon>
        <taxon>Dikarya</taxon>
        <taxon>Ascomycota</taxon>
        <taxon>Pezizomycotina</taxon>
        <taxon>Sordariomycetes</taxon>
        <taxon>Hypocreomycetidae</taxon>
        <taxon>Glomerellales</taxon>
        <taxon>Glomerellaceae</taxon>
        <taxon>Colletotrichum</taxon>
        <taxon>Colletotrichum orchidearum species complex</taxon>
    </lineage>
</organism>
<dbReference type="PANTHER" id="PTHR33112:SF16">
    <property type="entry name" value="HETEROKARYON INCOMPATIBILITY DOMAIN-CONTAINING PROTEIN"/>
    <property type="match status" value="1"/>
</dbReference>
<protein>
    <submittedName>
        <fullName evidence="1">Heterokaryon incompatibility protein</fullName>
    </submittedName>
</protein>
<sequence length="766" mass="86341">AGSGRPAAAAAAILAPTVHRLPQAVRRDGCSICAFFCRECLRSIRSIQGNPHDWRHGNGDPRLEILINWKPYFRPVVEIRMGDVSVTTFNFVAAPADWSKRYDAYLQNAADPRLIKFWVEDCEHQHLEHCASDTDFLPTRLIDLGAPAPEQNGDVVRIIDTAESGFRDRRYVALSHRWDKFTAKCPQSTTRNIIDHRKEESAHMGQVYGAAFCTVSASKDALDAYDRPEEGEVGRRHLARGGDEYLLQWMDIHVGRQDRENLKKNAEKGGYILRVFDNDPSDWEYMLGESALSGRGWTLQERQLSRRVIHVTRNHLLWECRTCRGSKQIPWTDQASLCKENQSRYRIKDAIEKPLTPPHGTDASDRYKTWYGIVWDYSNRLLTIEADKIPALAGLAETMAQLVGDEYIAGLWRKDLISGLLWKSRRWPVGNSYEGREIITIHTLPAWPGSYPGTNGPSTHSRPRQTRAPTWSWMSLDGPVVHWTGLCEVSKFDLELIYDPVITPRDVAVDWNSRDGPHSDRNPLTQAEGGRLTITGCLQPAKAKYPLRDLFLPRLHSSFWTDRYKTLHEPTEEELARPSGVEGADETIATALQTLCGRGGSSEDQQIPGSVGVILYDVVDDDMIQDQTIYVLALRRVRGQTKEEDKVQILINEQFTPSCIHAERKEEGRPVGGQVFGLALVPTGEAENEYRRVGVAEFMPPSWFKEENRKTIVVVQASNLVESNADADFVGSCKTGGSRWKDLRRCLIMSGGMVPKAVPTMSSPQI</sequence>
<gene>
    <name evidence="1" type="ORF">CPLU01_08460</name>
</gene>
<dbReference type="AlphaFoldDB" id="A0A8H6KBY2"/>
<dbReference type="Proteomes" id="UP000654918">
    <property type="component" value="Unassembled WGS sequence"/>
</dbReference>